<dbReference type="SUPFAM" id="SSF52540">
    <property type="entry name" value="P-loop containing nucleoside triphosphate hydrolases"/>
    <property type="match status" value="1"/>
</dbReference>
<name>A0A8H3X4H5_GIGMA</name>
<dbReference type="OrthoDB" id="10263145at2759"/>
<comment type="catalytic activity">
    <reaction evidence="6">
        <text>dCMP + ATP = dCDP + ADP</text>
        <dbReference type="Rhea" id="RHEA:25094"/>
        <dbReference type="ChEBI" id="CHEBI:30616"/>
        <dbReference type="ChEBI" id="CHEBI:57566"/>
        <dbReference type="ChEBI" id="CHEBI:58593"/>
        <dbReference type="ChEBI" id="CHEBI:456216"/>
        <dbReference type="EC" id="2.7.4.25"/>
    </reaction>
</comment>
<dbReference type="GO" id="GO:0005524">
    <property type="term" value="F:ATP binding"/>
    <property type="evidence" value="ECO:0007669"/>
    <property type="project" value="UniProtKB-KW"/>
</dbReference>
<dbReference type="EC" id="2.7.4.25" evidence="1"/>
<evidence type="ECO:0000256" key="6">
    <source>
        <dbReference type="ARBA" id="ARBA00047615"/>
    </source>
</evidence>
<keyword evidence="4 10" id="KW-0418">Kinase</keyword>
<protein>
    <recommendedName>
        <fullName evidence="1">(d)CMP kinase</fullName>
        <ecNumber evidence="1">2.7.4.25</ecNumber>
    </recommendedName>
</protein>
<keyword evidence="8" id="KW-1133">Transmembrane helix</keyword>
<dbReference type="Proteomes" id="UP000439903">
    <property type="component" value="Unassembled WGS sequence"/>
</dbReference>
<evidence type="ECO:0000313" key="11">
    <source>
        <dbReference type="Proteomes" id="UP000439903"/>
    </source>
</evidence>
<evidence type="ECO:0000256" key="3">
    <source>
        <dbReference type="ARBA" id="ARBA00022741"/>
    </source>
</evidence>
<keyword evidence="8" id="KW-0472">Membrane</keyword>
<keyword evidence="8" id="KW-0812">Transmembrane</keyword>
<evidence type="ECO:0000259" key="9">
    <source>
        <dbReference type="Pfam" id="PF02224"/>
    </source>
</evidence>
<accession>A0A8H3X4H5</accession>
<feature type="domain" description="Cytidylate kinase" evidence="9">
    <location>
        <begin position="10"/>
        <end position="111"/>
    </location>
</feature>
<evidence type="ECO:0000256" key="4">
    <source>
        <dbReference type="ARBA" id="ARBA00022777"/>
    </source>
</evidence>
<dbReference type="Pfam" id="PF02224">
    <property type="entry name" value="Cytidylate_kin"/>
    <property type="match status" value="1"/>
</dbReference>
<evidence type="ECO:0000313" key="10">
    <source>
        <dbReference type="EMBL" id="KAF0406831.1"/>
    </source>
</evidence>
<dbReference type="InterPro" id="IPR027417">
    <property type="entry name" value="P-loop_NTPase"/>
</dbReference>
<proteinExistence type="predicted"/>
<dbReference type="GO" id="GO:0006139">
    <property type="term" value="P:nucleobase-containing compound metabolic process"/>
    <property type="evidence" value="ECO:0007669"/>
    <property type="project" value="InterPro"/>
</dbReference>
<dbReference type="EMBL" id="WTPW01001938">
    <property type="protein sequence ID" value="KAF0406831.1"/>
    <property type="molecule type" value="Genomic_DNA"/>
</dbReference>
<keyword evidence="3" id="KW-0547">Nucleotide-binding</keyword>
<sequence>MNSKKTRFNIAIYGLSGVSKSSIGYQVAEQLNFTFIDSGLFYQYIADLFYFDDMIQFNKIHLFTNEIIYNPSYYLQEIKFHLQEKKITRKIANWTKGFRNLQEEFGAIAKVFSDLLKRNIDTFDLVLEAKKVATIINTSDLSIGQVVAKILSHVLWVKFGDNNMLHLIIFILFVFVYTLCAYFLEKIKSNYSEQIKANSQVDSSDLQKESFTSQIKEFTVQKLIVLKNWELANYIADKAYAQLIAKLEERHEFMNYLKEFYELQVTNYEKIGKEVLPKNCSDDKKLFKDA</sequence>
<gene>
    <name evidence="10" type="ORF">F8M41_008826</name>
</gene>
<dbReference type="GO" id="GO:0036431">
    <property type="term" value="F:dCMP kinase activity"/>
    <property type="evidence" value="ECO:0007669"/>
    <property type="project" value="InterPro"/>
</dbReference>
<dbReference type="Gene3D" id="3.40.50.300">
    <property type="entry name" value="P-loop containing nucleotide triphosphate hydrolases"/>
    <property type="match status" value="1"/>
</dbReference>
<reference evidence="10 11" key="1">
    <citation type="journal article" date="2019" name="Environ. Microbiol.">
        <title>At the nexus of three kingdoms: the genome of the mycorrhizal fungus Gigaspora margarita provides insights into plant, endobacterial and fungal interactions.</title>
        <authorList>
            <person name="Venice F."/>
            <person name="Ghignone S."/>
            <person name="Salvioli di Fossalunga A."/>
            <person name="Amselem J."/>
            <person name="Novero M."/>
            <person name="Xianan X."/>
            <person name="Sedzielewska Toro K."/>
            <person name="Morin E."/>
            <person name="Lipzen A."/>
            <person name="Grigoriev I.V."/>
            <person name="Henrissat B."/>
            <person name="Martin F.M."/>
            <person name="Bonfante P."/>
        </authorList>
    </citation>
    <scope>NUCLEOTIDE SEQUENCE [LARGE SCALE GENOMIC DNA]</scope>
    <source>
        <strain evidence="10 11">BEG34</strain>
    </source>
</reference>
<keyword evidence="11" id="KW-1185">Reference proteome</keyword>
<evidence type="ECO:0000256" key="7">
    <source>
        <dbReference type="ARBA" id="ARBA00048478"/>
    </source>
</evidence>
<evidence type="ECO:0000256" key="5">
    <source>
        <dbReference type="ARBA" id="ARBA00022840"/>
    </source>
</evidence>
<comment type="caution">
    <text evidence="10">The sequence shown here is derived from an EMBL/GenBank/DDBJ whole genome shotgun (WGS) entry which is preliminary data.</text>
</comment>
<evidence type="ECO:0000256" key="1">
    <source>
        <dbReference type="ARBA" id="ARBA00012906"/>
    </source>
</evidence>
<evidence type="ECO:0000256" key="8">
    <source>
        <dbReference type="SAM" id="Phobius"/>
    </source>
</evidence>
<dbReference type="InterPro" id="IPR011994">
    <property type="entry name" value="Cytidylate_kinase_dom"/>
</dbReference>
<comment type="catalytic activity">
    <reaction evidence="7">
        <text>CMP + ATP = CDP + ADP</text>
        <dbReference type="Rhea" id="RHEA:11600"/>
        <dbReference type="ChEBI" id="CHEBI:30616"/>
        <dbReference type="ChEBI" id="CHEBI:58069"/>
        <dbReference type="ChEBI" id="CHEBI:60377"/>
        <dbReference type="ChEBI" id="CHEBI:456216"/>
        <dbReference type="EC" id="2.7.4.25"/>
    </reaction>
</comment>
<organism evidence="10 11">
    <name type="scientific">Gigaspora margarita</name>
    <dbReference type="NCBI Taxonomy" id="4874"/>
    <lineage>
        <taxon>Eukaryota</taxon>
        <taxon>Fungi</taxon>
        <taxon>Fungi incertae sedis</taxon>
        <taxon>Mucoromycota</taxon>
        <taxon>Glomeromycotina</taxon>
        <taxon>Glomeromycetes</taxon>
        <taxon>Diversisporales</taxon>
        <taxon>Gigasporaceae</taxon>
        <taxon>Gigaspora</taxon>
    </lineage>
</organism>
<dbReference type="AlphaFoldDB" id="A0A8H3X4H5"/>
<evidence type="ECO:0000256" key="2">
    <source>
        <dbReference type="ARBA" id="ARBA00022679"/>
    </source>
</evidence>
<keyword evidence="2" id="KW-0808">Transferase</keyword>
<feature type="transmembrane region" description="Helical" evidence="8">
    <location>
        <begin position="164"/>
        <end position="184"/>
    </location>
</feature>
<keyword evidence="5" id="KW-0067">ATP-binding</keyword>